<evidence type="ECO:0000313" key="1">
    <source>
        <dbReference type="EMBL" id="CEK76883.1"/>
    </source>
</evidence>
<dbReference type="AlphaFoldDB" id="A0A0B7A7X6"/>
<proteinExistence type="predicted"/>
<reference evidence="1" key="1">
    <citation type="submission" date="2014-12" db="EMBL/GenBank/DDBJ databases">
        <title>Insight into the proteome of Arion vulgaris.</title>
        <authorList>
            <person name="Aradska J."/>
            <person name="Bulat T."/>
            <person name="Smidak R."/>
            <person name="Sarate P."/>
            <person name="Gangsoo J."/>
            <person name="Sialana F."/>
            <person name="Bilban M."/>
            <person name="Lubec G."/>
        </authorList>
    </citation>
    <scope>NUCLEOTIDE SEQUENCE</scope>
    <source>
        <tissue evidence="1">Skin</tissue>
    </source>
</reference>
<gene>
    <name evidence="1" type="primary">ORF102022</name>
</gene>
<sequence>MYRTNFLTKLGPLYQIVFASNGDSNKSDYKVVKDCQMVQQHTSEAVVIIAGNVRLLQMFTSVP</sequence>
<protein>
    <submittedName>
        <fullName evidence="1">Uncharacterized protein</fullName>
    </submittedName>
</protein>
<accession>A0A0B7A7X6</accession>
<organism evidence="1">
    <name type="scientific">Arion vulgaris</name>
    <dbReference type="NCBI Taxonomy" id="1028688"/>
    <lineage>
        <taxon>Eukaryota</taxon>
        <taxon>Metazoa</taxon>
        <taxon>Spiralia</taxon>
        <taxon>Lophotrochozoa</taxon>
        <taxon>Mollusca</taxon>
        <taxon>Gastropoda</taxon>
        <taxon>Heterobranchia</taxon>
        <taxon>Euthyneura</taxon>
        <taxon>Panpulmonata</taxon>
        <taxon>Eupulmonata</taxon>
        <taxon>Stylommatophora</taxon>
        <taxon>Helicina</taxon>
        <taxon>Arionoidea</taxon>
        <taxon>Arionidae</taxon>
        <taxon>Arion</taxon>
    </lineage>
</organism>
<dbReference type="EMBL" id="HACG01030018">
    <property type="protein sequence ID" value="CEK76883.1"/>
    <property type="molecule type" value="Transcribed_RNA"/>
</dbReference>
<name>A0A0B7A7X6_9EUPU</name>